<keyword evidence="2" id="KW-0472">Membrane</keyword>
<evidence type="ECO:0000256" key="2">
    <source>
        <dbReference type="SAM" id="Phobius"/>
    </source>
</evidence>
<feature type="compositionally biased region" description="Basic residues" evidence="1">
    <location>
        <begin position="12"/>
        <end position="44"/>
    </location>
</feature>
<keyword evidence="2" id="KW-1133">Transmembrane helix</keyword>
<dbReference type="EMBL" id="MF276981">
    <property type="protein sequence ID" value="AWI68529.1"/>
    <property type="molecule type" value="Genomic_DNA"/>
</dbReference>
<feature type="region of interest" description="Disordered" evidence="1">
    <location>
        <begin position="61"/>
        <end position="90"/>
    </location>
</feature>
<keyword evidence="3" id="KW-0934">Plastid</keyword>
<reference evidence="3" key="1">
    <citation type="journal article" date="2018" name="Am. J. Bot.">
        <title>Organellar phylogenomics inform systematics in the green algal family Hydrodictyaceae (Chlorophyceae) and provide clues to the complex evolutionary history of plastid genomes in the green algal tree of life.</title>
        <authorList>
            <person name="McManus H.A."/>
            <person name="Fucikova K."/>
            <person name="Lewis P.O."/>
            <person name="Lewis L.A."/>
            <person name="Karol K.G."/>
        </authorList>
    </citation>
    <scope>NUCLEOTIDE SEQUENCE</scope>
</reference>
<dbReference type="AlphaFoldDB" id="A0A2U8GIR9"/>
<keyword evidence="2" id="KW-0812">Transmembrane</keyword>
<feature type="compositionally biased region" description="Basic and acidic residues" evidence="1">
    <location>
        <begin position="74"/>
        <end position="90"/>
    </location>
</feature>
<organism evidence="3">
    <name type="scientific">Pediastrum duplex</name>
    <name type="common">Green alga</name>
    <dbReference type="NCBI Taxonomy" id="3105"/>
    <lineage>
        <taxon>Eukaryota</taxon>
        <taxon>Viridiplantae</taxon>
        <taxon>Chlorophyta</taxon>
        <taxon>core chlorophytes</taxon>
        <taxon>Chlorophyceae</taxon>
        <taxon>CS clade</taxon>
        <taxon>Sphaeropleales</taxon>
        <taxon>Hydrodictyaceae</taxon>
        <taxon>Pediastrum</taxon>
    </lineage>
</organism>
<sequence>MPSRRAPSPRIGAHRSRKRVGRASAPKKRVGRASAPKKRRRGSGRHSLCIGAPRLFRSRRRTKVAKSLRLASAEPKRRREPKKPMRRTEAEVVAAKQRGTEDARTYFLLPRFFGEAEAPSEVNFVYKFLFFYLLLIITYYKASVLFLCISFFFNKIFFCLI</sequence>
<name>A0A2U8GIR9_PEDDU</name>
<proteinExistence type="predicted"/>
<evidence type="ECO:0000313" key="3">
    <source>
        <dbReference type="EMBL" id="AWI68529.1"/>
    </source>
</evidence>
<protein>
    <submittedName>
        <fullName evidence="3">Uncharacterized protein</fullName>
    </submittedName>
</protein>
<geneLocation type="chloroplast" evidence="3"/>
<accession>A0A2U8GIR9</accession>
<keyword evidence="3" id="KW-0150">Chloroplast</keyword>
<feature type="transmembrane region" description="Helical" evidence="2">
    <location>
        <begin position="129"/>
        <end position="153"/>
    </location>
</feature>
<feature type="region of interest" description="Disordered" evidence="1">
    <location>
        <begin position="1"/>
        <end position="46"/>
    </location>
</feature>
<evidence type="ECO:0000256" key="1">
    <source>
        <dbReference type="SAM" id="MobiDB-lite"/>
    </source>
</evidence>